<protein>
    <submittedName>
        <fullName evidence="1">Uncharacterized protein</fullName>
    </submittedName>
</protein>
<dbReference type="EMBL" id="KV428070">
    <property type="protein sequence ID" value="KZT38092.1"/>
    <property type="molecule type" value="Genomic_DNA"/>
</dbReference>
<organism evidence="1 2">
    <name type="scientific">Sistotremastrum suecicum HHB10207 ss-3</name>
    <dbReference type="NCBI Taxonomy" id="1314776"/>
    <lineage>
        <taxon>Eukaryota</taxon>
        <taxon>Fungi</taxon>
        <taxon>Dikarya</taxon>
        <taxon>Basidiomycota</taxon>
        <taxon>Agaricomycotina</taxon>
        <taxon>Agaricomycetes</taxon>
        <taxon>Sistotremastrales</taxon>
        <taxon>Sistotremastraceae</taxon>
        <taxon>Sistotremastrum</taxon>
    </lineage>
</organism>
<sequence length="279" mass="31123">MSDKNGEGLGKELILKLQEQRPTTVTIERTHKDADTAFPLVSRPVLQLDNCQNLTVTDFYPEAVAHVLSAVAFISLRRISITTTPYTRDDGIFPSIFTQIPQVIKDIAHNAVHVDYYAGICDLRLSVKGDTPEGNLSIELSEHLPDIDSHLCRDLKIDLLQTHVQQFGMKPQSLGFSIGADDDAPSFTEDIWQSVLLDCDTAKKLSLSLCEPGILGPFLEAFDVLYLVCPELIDLQLNIGHSNFNRDLFEELLERRRGIGAAIERISNSQDNYGPEDDE</sequence>
<evidence type="ECO:0000313" key="2">
    <source>
        <dbReference type="Proteomes" id="UP000076798"/>
    </source>
</evidence>
<gene>
    <name evidence="1" type="ORF">SISSUDRAFT_1062298</name>
</gene>
<dbReference type="Proteomes" id="UP000076798">
    <property type="component" value="Unassembled WGS sequence"/>
</dbReference>
<evidence type="ECO:0000313" key="1">
    <source>
        <dbReference type="EMBL" id="KZT38092.1"/>
    </source>
</evidence>
<reference evidence="1 2" key="1">
    <citation type="journal article" date="2016" name="Mol. Biol. Evol.">
        <title>Comparative Genomics of Early-Diverging Mushroom-Forming Fungi Provides Insights into the Origins of Lignocellulose Decay Capabilities.</title>
        <authorList>
            <person name="Nagy L.G."/>
            <person name="Riley R."/>
            <person name="Tritt A."/>
            <person name="Adam C."/>
            <person name="Daum C."/>
            <person name="Floudas D."/>
            <person name="Sun H."/>
            <person name="Yadav J.S."/>
            <person name="Pangilinan J."/>
            <person name="Larsson K.H."/>
            <person name="Matsuura K."/>
            <person name="Barry K."/>
            <person name="Labutti K."/>
            <person name="Kuo R."/>
            <person name="Ohm R.A."/>
            <person name="Bhattacharya S.S."/>
            <person name="Shirouzu T."/>
            <person name="Yoshinaga Y."/>
            <person name="Martin F.M."/>
            <person name="Grigoriev I.V."/>
            <person name="Hibbett D.S."/>
        </authorList>
    </citation>
    <scope>NUCLEOTIDE SEQUENCE [LARGE SCALE GENOMIC DNA]</scope>
    <source>
        <strain evidence="1 2">HHB10207 ss-3</strain>
    </source>
</reference>
<dbReference type="AlphaFoldDB" id="A0A166D3I0"/>
<accession>A0A166D3I0</accession>
<proteinExistence type="predicted"/>
<name>A0A166D3I0_9AGAM</name>
<keyword evidence="2" id="KW-1185">Reference proteome</keyword>